<proteinExistence type="predicted"/>
<feature type="repeat" description="TPR" evidence="1">
    <location>
        <begin position="150"/>
        <end position="183"/>
    </location>
</feature>
<accession>A0A5S3QKK9</accession>
<dbReference type="PROSITE" id="PS50005">
    <property type="entry name" value="TPR"/>
    <property type="match status" value="3"/>
</dbReference>
<sequence>MKKFIFLILLLLFFKAEAQTSALAIADSLYAIGNYTKAINFYAEVGSQKGNLQIARAYNSIGNYAKAIAQYESLIGRSPELQIARFELGKLYLKTKRFDEGRKLFAGLVGDDANNPEYLYYQGESFRELDQGASSLVAYKKAVEVDSTHLKSIFQLGKHFVITREKANALEYLNKGLKFYPDDVSLINLKALALFNNDNYEEALPLFESLIDLGEKKEFVYTKLAYCYFKTWEFEKAKSTYKHLIAMDEDNEDAYFNLGHVFFKDRQTDSATYYIKKSIEVQKVTFEKEYESLARFARTEEDLNTSLKYYRLAFDEDRTNYRVYYQICALMDQVSNDPKVKLEYYENFIKKFGKKKPYISDFVLKRISEIKQELHFAKD</sequence>
<dbReference type="PANTHER" id="PTHR12558:SF13">
    <property type="entry name" value="CELL DIVISION CYCLE PROTEIN 27 HOMOLOG"/>
    <property type="match status" value="1"/>
</dbReference>
<keyword evidence="2" id="KW-0732">Signal</keyword>
<dbReference type="SUPFAM" id="SSF48452">
    <property type="entry name" value="TPR-like"/>
    <property type="match status" value="1"/>
</dbReference>
<dbReference type="EMBL" id="VATY01000001">
    <property type="protein sequence ID" value="TMM58374.1"/>
    <property type="molecule type" value="Genomic_DNA"/>
</dbReference>
<dbReference type="Pfam" id="PF13181">
    <property type="entry name" value="TPR_8"/>
    <property type="match status" value="1"/>
</dbReference>
<feature type="repeat" description="TPR" evidence="1">
    <location>
        <begin position="252"/>
        <end position="285"/>
    </location>
</feature>
<evidence type="ECO:0000313" key="3">
    <source>
        <dbReference type="EMBL" id="TMM58374.1"/>
    </source>
</evidence>
<keyword evidence="1" id="KW-0802">TPR repeat</keyword>
<dbReference type="Pfam" id="PF14559">
    <property type="entry name" value="TPR_19"/>
    <property type="match status" value="1"/>
</dbReference>
<evidence type="ECO:0000256" key="1">
    <source>
        <dbReference type="PROSITE-ProRule" id="PRU00339"/>
    </source>
</evidence>
<dbReference type="PANTHER" id="PTHR12558">
    <property type="entry name" value="CELL DIVISION CYCLE 16,23,27"/>
    <property type="match status" value="1"/>
</dbReference>
<evidence type="ECO:0000256" key="2">
    <source>
        <dbReference type="SAM" id="SignalP"/>
    </source>
</evidence>
<keyword evidence="4" id="KW-1185">Reference proteome</keyword>
<name>A0A5S3QKK9_9FLAO</name>
<dbReference type="Gene3D" id="1.25.40.10">
    <property type="entry name" value="Tetratricopeptide repeat domain"/>
    <property type="match status" value="1"/>
</dbReference>
<organism evidence="3 4">
    <name type="scientific">Maribacter algarum</name>
    <name type="common">ex Zhang et al. 2020</name>
    <dbReference type="NCBI Taxonomy" id="2578118"/>
    <lineage>
        <taxon>Bacteria</taxon>
        <taxon>Pseudomonadati</taxon>
        <taxon>Bacteroidota</taxon>
        <taxon>Flavobacteriia</taxon>
        <taxon>Flavobacteriales</taxon>
        <taxon>Flavobacteriaceae</taxon>
        <taxon>Maribacter</taxon>
    </lineage>
</organism>
<dbReference type="RefSeq" id="WP_138656307.1">
    <property type="nucleotide sequence ID" value="NZ_VATY01000001.1"/>
</dbReference>
<feature type="repeat" description="TPR" evidence="1">
    <location>
        <begin position="218"/>
        <end position="251"/>
    </location>
</feature>
<comment type="caution">
    <text evidence="3">The sequence shown here is derived from an EMBL/GenBank/DDBJ whole genome shotgun (WGS) entry which is preliminary data.</text>
</comment>
<dbReference type="InterPro" id="IPR019734">
    <property type="entry name" value="TPR_rpt"/>
</dbReference>
<dbReference type="InterPro" id="IPR011990">
    <property type="entry name" value="TPR-like_helical_dom_sf"/>
</dbReference>
<dbReference type="AlphaFoldDB" id="A0A5S3QKK9"/>
<dbReference type="SMART" id="SM00028">
    <property type="entry name" value="TPR"/>
    <property type="match status" value="7"/>
</dbReference>
<feature type="chain" id="PRO_5024337149" evidence="2">
    <location>
        <begin position="19"/>
        <end position="379"/>
    </location>
</feature>
<dbReference type="OrthoDB" id="9810596at2"/>
<gene>
    <name evidence="3" type="ORF">FEE95_02785</name>
</gene>
<feature type="signal peptide" evidence="2">
    <location>
        <begin position="1"/>
        <end position="18"/>
    </location>
</feature>
<evidence type="ECO:0000313" key="4">
    <source>
        <dbReference type="Proteomes" id="UP000310314"/>
    </source>
</evidence>
<reference evidence="3 4" key="1">
    <citation type="submission" date="2019-05" db="EMBL/GenBank/DDBJ databases">
        <authorList>
            <person name="Zhang J.-Y."/>
            <person name="Feg X."/>
            <person name="Du Z.-J."/>
        </authorList>
    </citation>
    <scope>NUCLEOTIDE SEQUENCE [LARGE SCALE GENOMIC DNA]</scope>
    <source>
        <strain evidence="3 4">RZ26</strain>
    </source>
</reference>
<protein>
    <submittedName>
        <fullName evidence="3">Tetratricopeptide repeat protein</fullName>
    </submittedName>
</protein>
<dbReference type="Proteomes" id="UP000310314">
    <property type="component" value="Unassembled WGS sequence"/>
</dbReference>